<organism evidence="2 3">
    <name type="scientific">Gymnopilus dilepis</name>
    <dbReference type="NCBI Taxonomy" id="231916"/>
    <lineage>
        <taxon>Eukaryota</taxon>
        <taxon>Fungi</taxon>
        <taxon>Dikarya</taxon>
        <taxon>Basidiomycota</taxon>
        <taxon>Agaricomycotina</taxon>
        <taxon>Agaricomycetes</taxon>
        <taxon>Agaricomycetidae</taxon>
        <taxon>Agaricales</taxon>
        <taxon>Agaricineae</taxon>
        <taxon>Hymenogastraceae</taxon>
        <taxon>Gymnopilus</taxon>
    </lineage>
</organism>
<feature type="compositionally biased region" description="Basic and acidic residues" evidence="1">
    <location>
        <begin position="222"/>
        <end position="232"/>
    </location>
</feature>
<sequence>MRLSPHSAVLPNFDWTLYRPEPSWIDVQRRSVEVLHRPVQRGGRLYIQKFDIVKGENDGDAFLPPKCDLEVNAVRLFLAKKWTISVIFHWFHAVIGPAILARLSTYVSYYQDIERHWINNENPEFLHKWWEVESTTEHLHHTPSEIMDRFGVSDVDVAVRKSCIQWRMTAIWEAADLAMLPKETFRDMSVHLFDWIKRGIYMDLKSAPFPKEFDDLEIAHHRTQGREERDIEMNDESAEQWPSDKGAVSDDFVMTESDDLPPTKPPTSVGDDSDFPPAWPTDGVSNDTDEALGHGVESEDDFLSASDHPPPKLSTPPRPP</sequence>
<name>A0A409X5B1_9AGAR</name>
<feature type="region of interest" description="Disordered" evidence="1">
    <location>
        <begin position="222"/>
        <end position="320"/>
    </location>
</feature>
<evidence type="ECO:0000313" key="2">
    <source>
        <dbReference type="EMBL" id="PPQ85956.1"/>
    </source>
</evidence>
<dbReference type="AlphaFoldDB" id="A0A409X5B1"/>
<feature type="compositionally biased region" description="Pro residues" evidence="1">
    <location>
        <begin position="311"/>
        <end position="320"/>
    </location>
</feature>
<protein>
    <submittedName>
        <fullName evidence="2">Uncharacterized protein</fullName>
    </submittedName>
</protein>
<comment type="caution">
    <text evidence="2">The sequence shown here is derived from an EMBL/GenBank/DDBJ whole genome shotgun (WGS) entry which is preliminary data.</text>
</comment>
<feature type="non-terminal residue" evidence="2">
    <location>
        <position position="320"/>
    </location>
</feature>
<gene>
    <name evidence="2" type="ORF">CVT26_012663</name>
</gene>
<dbReference type="EMBL" id="NHYE01004174">
    <property type="protein sequence ID" value="PPQ85956.1"/>
    <property type="molecule type" value="Genomic_DNA"/>
</dbReference>
<accession>A0A409X5B1</accession>
<evidence type="ECO:0000256" key="1">
    <source>
        <dbReference type="SAM" id="MobiDB-lite"/>
    </source>
</evidence>
<dbReference type="InParanoid" id="A0A409X5B1"/>
<proteinExistence type="predicted"/>
<evidence type="ECO:0000313" key="3">
    <source>
        <dbReference type="Proteomes" id="UP000284706"/>
    </source>
</evidence>
<reference evidence="2 3" key="1">
    <citation type="journal article" date="2018" name="Evol. Lett.">
        <title>Horizontal gene cluster transfer increased hallucinogenic mushroom diversity.</title>
        <authorList>
            <person name="Reynolds H.T."/>
            <person name="Vijayakumar V."/>
            <person name="Gluck-Thaler E."/>
            <person name="Korotkin H.B."/>
            <person name="Matheny P.B."/>
            <person name="Slot J.C."/>
        </authorList>
    </citation>
    <scope>NUCLEOTIDE SEQUENCE [LARGE SCALE GENOMIC DNA]</scope>
    <source>
        <strain evidence="2 3">SRW20</strain>
    </source>
</reference>
<keyword evidence="3" id="KW-1185">Reference proteome</keyword>
<dbReference type="Proteomes" id="UP000284706">
    <property type="component" value="Unassembled WGS sequence"/>
</dbReference>
<dbReference type="OrthoDB" id="10583798at2759"/>